<dbReference type="RefSeq" id="WP_407864230.1">
    <property type="nucleotide sequence ID" value="NZ_BAAFZP010000001.1"/>
</dbReference>
<organism evidence="5 6">
    <name type="scientific">Phyllobacterium phragmitis</name>
    <dbReference type="NCBI Taxonomy" id="2670329"/>
    <lineage>
        <taxon>Bacteria</taxon>
        <taxon>Pseudomonadati</taxon>
        <taxon>Pseudomonadota</taxon>
        <taxon>Alphaproteobacteria</taxon>
        <taxon>Hyphomicrobiales</taxon>
        <taxon>Phyllobacteriaceae</taxon>
        <taxon>Phyllobacterium</taxon>
    </lineage>
</organism>
<dbReference type="Proteomes" id="UP001628091">
    <property type="component" value="Unassembled WGS sequence"/>
</dbReference>
<name>A0ABQ0GXJ3_9HYPH</name>
<evidence type="ECO:0000313" key="5">
    <source>
        <dbReference type="EMBL" id="GAB1581391.1"/>
    </source>
</evidence>
<proteinExistence type="predicted"/>
<keyword evidence="1" id="KW-1188">Viral release from host cell</keyword>
<evidence type="ECO:0000256" key="3">
    <source>
        <dbReference type="ARBA" id="ARBA00022801"/>
    </source>
</evidence>
<keyword evidence="2" id="KW-0645">Protease</keyword>
<dbReference type="SUPFAM" id="SSF50789">
    <property type="entry name" value="Herpes virus serine proteinase, assemblin"/>
    <property type="match status" value="1"/>
</dbReference>
<reference evidence="5 6" key="1">
    <citation type="submission" date="2024-10" db="EMBL/GenBank/DDBJ databases">
        <title>Isolation, draft genome sequencing and identification of Phyllobacterium sp. NSA23, isolated from leaf soil.</title>
        <authorList>
            <person name="Akita H."/>
        </authorList>
    </citation>
    <scope>NUCLEOTIDE SEQUENCE [LARGE SCALE GENOMIC DNA]</scope>
    <source>
        <strain evidence="5 6">NSA23</strain>
    </source>
</reference>
<protein>
    <recommendedName>
        <fullName evidence="4">Prohead serine protease domain-containing protein</fullName>
    </recommendedName>
</protein>
<evidence type="ECO:0000259" key="4">
    <source>
        <dbReference type="Pfam" id="PF04586"/>
    </source>
</evidence>
<evidence type="ECO:0000256" key="1">
    <source>
        <dbReference type="ARBA" id="ARBA00022612"/>
    </source>
</evidence>
<keyword evidence="3" id="KW-0378">Hydrolase</keyword>
<feature type="domain" description="Prohead serine protease" evidence="4">
    <location>
        <begin position="30"/>
        <end position="166"/>
    </location>
</feature>
<evidence type="ECO:0000313" key="6">
    <source>
        <dbReference type="Proteomes" id="UP001628091"/>
    </source>
</evidence>
<evidence type="ECO:0000256" key="2">
    <source>
        <dbReference type="ARBA" id="ARBA00022670"/>
    </source>
</evidence>
<dbReference type="NCBIfam" id="TIGR01543">
    <property type="entry name" value="proheadase_HK97"/>
    <property type="match status" value="1"/>
</dbReference>
<dbReference type="Pfam" id="PF04586">
    <property type="entry name" value="Peptidase_S78"/>
    <property type="match status" value="1"/>
</dbReference>
<dbReference type="EMBL" id="BAAFZP010000001">
    <property type="protein sequence ID" value="GAB1581391.1"/>
    <property type="molecule type" value="Genomic_DNA"/>
</dbReference>
<dbReference type="InterPro" id="IPR006433">
    <property type="entry name" value="Prohead_protease"/>
</dbReference>
<comment type="caution">
    <text evidence="5">The sequence shown here is derived from an EMBL/GenBank/DDBJ whole genome shotgun (WGS) entry which is preliminary data.</text>
</comment>
<sequence>MKAERAKLRPKLRLETKLAGLTLDQVDIDGSFSGYASLFGEVDLGHDIIEPGAFAKSLKARGTSGIRMLWQHDANEPIGVWTVIREDSRGLFVEGRLAKGVPRARDALELMRTGALDGLSVGFRTVRARKETRTGIRRIVEADLWEISVVTFPMLPSARIANVKARALPTTREFERWLTRDAGLSRNEARTVIAKGYAAVAGAHSSDRADGRDAVSAATETLAGRIRVAAGKFHEKER</sequence>
<gene>
    <name evidence="5" type="ORF">PPNSA23_13340</name>
</gene>
<accession>A0ABQ0GXJ3</accession>
<keyword evidence="6" id="KW-1185">Reference proteome</keyword>
<dbReference type="InterPro" id="IPR054613">
    <property type="entry name" value="Peptidase_S78_dom"/>
</dbReference>